<comment type="caution">
    <text evidence="1">The sequence shown here is derived from an EMBL/GenBank/DDBJ whole genome shotgun (WGS) entry which is preliminary data.</text>
</comment>
<dbReference type="RefSeq" id="WP_105334273.1">
    <property type="nucleotide sequence ID" value="NZ_PUHZ01000005.1"/>
</dbReference>
<dbReference type="InterPro" id="IPR009319">
    <property type="entry name" value="Phage_A118_VSP1"/>
</dbReference>
<evidence type="ECO:0000313" key="1">
    <source>
        <dbReference type="EMBL" id="PQO47383.1"/>
    </source>
</evidence>
<evidence type="ECO:0008006" key="3">
    <source>
        <dbReference type="Google" id="ProtNLM"/>
    </source>
</evidence>
<evidence type="ECO:0000313" key="2">
    <source>
        <dbReference type="Proteomes" id="UP000237819"/>
    </source>
</evidence>
<dbReference type="EMBL" id="PUHZ01000005">
    <property type="protein sequence ID" value="PQO47383.1"/>
    <property type="molecule type" value="Genomic_DNA"/>
</dbReference>
<dbReference type="Proteomes" id="UP000237819">
    <property type="component" value="Unassembled WGS sequence"/>
</dbReference>
<dbReference type="AlphaFoldDB" id="A0A2S8GSH8"/>
<gene>
    <name evidence="1" type="ORF">C5Y93_04895</name>
</gene>
<dbReference type="OrthoDB" id="3197444at2"/>
<proteinExistence type="predicted"/>
<protein>
    <recommendedName>
        <fullName evidence="3">Phage head morphogenesis domain-containing protein</fullName>
    </recommendedName>
</protein>
<dbReference type="GO" id="GO:0005198">
    <property type="term" value="F:structural molecule activity"/>
    <property type="evidence" value="ECO:0007669"/>
    <property type="project" value="InterPro"/>
</dbReference>
<sequence length="273" mass="30831">MPPRISPADRRLITAYTEAALRIERQLRDVSDPKRRDSIKARIEPILSELEAITAQYLRKDLAAQFKRGSQEAVDTLRKMKEFRGDIKESFTQLHKEALQVLADGAAKSFGVGIRGVRGEVERMISTATKQQIQAEILAADASGSKAAVKDIFEKQGFASFRSDSRTWNLDHYASMITHTILAEAHNTGAATRYAENGVEFVRIIERETAPDACCKWMRGKIVWLGERRLLNPFHPNCFGSFAPYFGDTSQAFRSIDDPRIPKEVRKFLARKS</sequence>
<organism evidence="1 2">
    <name type="scientific">Blastopirellula marina</name>
    <dbReference type="NCBI Taxonomy" id="124"/>
    <lineage>
        <taxon>Bacteria</taxon>
        <taxon>Pseudomonadati</taxon>
        <taxon>Planctomycetota</taxon>
        <taxon>Planctomycetia</taxon>
        <taxon>Pirellulales</taxon>
        <taxon>Pirellulaceae</taxon>
        <taxon>Blastopirellula</taxon>
    </lineage>
</organism>
<accession>A0A2S8GSH8</accession>
<dbReference type="Pfam" id="PF06152">
    <property type="entry name" value="Phage_min_cap2"/>
    <property type="match status" value="1"/>
</dbReference>
<name>A0A2S8GSH8_9BACT</name>
<reference evidence="1 2" key="1">
    <citation type="submission" date="2018-02" db="EMBL/GenBank/DDBJ databases">
        <title>Comparative genomes isolates from brazilian mangrove.</title>
        <authorList>
            <person name="Araujo J.E."/>
            <person name="Taketani R.G."/>
            <person name="Silva M.C.P."/>
            <person name="Loureco M.V."/>
            <person name="Andreote F.D."/>
        </authorList>
    </citation>
    <scope>NUCLEOTIDE SEQUENCE [LARGE SCALE GENOMIC DNA]</scope>
    <source>
        <strain evidence="1 2">Nap-Phe MGV</strain>
    </source>
</reference>